<name>Q2RBH1_ORYSJ</name>
<reference evidence="2" key="2">
    <citation type="submission" date="2005-04" db="EMBL/GenBank/DDBJ databases">
        <authorList>
            <person name="Buell C.R."/>
            <person name="Wing R.A."/>
            <person name="McCombie W.A."/>
            <person name="Ouyang S."/>
        </authorList>
    </citation>
    <scope>NUCLEOTIDE SEQUENCE</scope>
</reference>
<feature type="region of interest" description="Disordered" evidence="1">
    <location>
        <begin position="96"/>
        <end position="115"/>
    </location>
</feature>
<reference evidence="2" key="3">
    <citation type="submission" date="2006-01" db="EMBL/GenBank/DDBJ databases">
        <authorList>
            <person name="Buell R."/>
        </authorList>
    </citation>
    <scope>NUCLEOTIDE SEQUENCE</scope>
</reference>
<dbReference type="EMBL" id="DP000010">
    <property type="protein sequence ID" value="ABA91142.1"/>
    <property type="molecule type" value="Genomic_DNA"/>
</dbReference>
<dbReference type="AlphaFoldDB" id="Q2RBH1"/>
<reference evidence="2" key="1">
    <citation type="journal article" date="2005" name="BMC Biol.">
        <title>The sequence of rice chromosomes 11 and 12, rich in disease resistance genes and recent gene duplications.</title>
        <authorList>
            <consortium name="The rice chromosomes 11 and 12 sequencing consortia"/>
        </authorList>
    </citation>
    <scope>NUCLEOTIDE SEQUENCE [LARGE SCALE GENOMIC DNA]</scope>
</reference>
<organism evidence="2">
    <name type="scientific">Oryza sativa subsp. japonica</name>
    <name type="common">Rice</name>
    <dbReference type="NCBI Taxonomy" id="39947"/>
    <lineage>
        <taxon>Eukaryota</taxon>
        <taxon>Viridiplantae</taxon>
        <taxon>Streptophyta</taxon>
        <taxon>Embryophyta</taxon>
        <taxon>Tracheophyta</taxon>
        <taxon>Spermatophyta</taxon>
        <taxon>Magnoliopsida</taxon>
        <taxon>Liliopsida</taxon>
        <taxon>Poales</taxon>
        <taxon>Poaceae</taxon>
        <taxon>BOP clade</taxon>
        <taxon>Oryzoideae</taxon>
        <taxon>Oryzeae</taxon>
        <taxon>Oryzinae</taxon>
        <taxon>Oryza</taxon>
        <taxon>Oryza sativa</taxon>
    </lineage>
</organism>
<accession>Q2RBH1</accession>
<protein>
    <submittedName>
        <fullName evidence="2">Uncharacterized protein</fullName>
    </submittedName>
</protein>
<evidence type="ECO:0000313" key="2">
    <source>
        <dbReference type="EMBL" id="ABA91142.1"/>
    </source>
</evidence>
<proteinExistence type="predicted"/>
<sequence length="185" mass="20521">MQRCWTADLLQKVALIATQPAPFALKSLRQQTTFSLTAYSLGSWFQDWWPSSRACLSKHLRIDFDFLGGQRIGRRPATGVVTVAEAAGMGMRKRASGIGDRGGCGGHRRGRAEEGVGGRLTSWRNHEWQGEQLDAGGEVDDEVDRCSFTDSIPKIQKRGPLAPSIASFARWSGLRLASPRRCYRR</sequence>
<gene>
    <name evidence="2" type="ordered locus">LOC_Os11g02040</name>
</gene>
<evidence type="ECO:0000256" key="1">
    <source>
        <dbReference type="SAM" id="MobiDB-lite"/>
    </source>
</evidence>